<dbReference type="CDD" id="cd06223">
    <property type="entry name" value="PRTases_typeI"/>
    <property type="match status" value="1"/>
</dbReference>
<dbReference type="GO" id="GO:0006166">
    <property type="term" value="P:purine ribonucleoside salvage"/>
    <property type="evidence" value="ECO:0007669"/>
    <property type="project" value="UniProtKB-KW"/>
</dbReference>
<keyword evidence="9 16" id="KW-0808">Transferase</keyword>
<dbReference type="NCBIfam" id="TIGR01203">
    <property type="entry name" value="HGPRTase"/>
    <property type="match status" value="1"/>
</dbReference>
<evidence type="ECO:0000256" key="12">
    <source>
        <dbReference type="ARBA" id="ARBA00022741"/>
    </source>
</evidence>
<evidence type="ECO:0000256" key="13">
    <source>
        <dbReference type="ARBA" id="ARBA00022842"/>
    </source>
</evidence>
<comment type="similarity">
    <text evidence="6 16">Belongs to the purine/pyrimidine phosphoribosyltransferase family.</text>
</comment>
<comment type="catalytic activity">
    <reaction evidence="15">
        <text>IMP + diphosphate = hypoxanthine + 5-phospho-alpha-D-ribose 1-diphosphate</text>
        <dbReference type="Rhea" id="RHEA:17973"/>
        <dbReference type="ChEBI" id="CHEBI:17368"/>
        <dbReference type="ChEBI" id="CHEBI:33019"/>
        <dbReference type="ChEBI" id="CHEBI:58017"/>
        <dbReference type="ChEBI" id="CHEBI:58053"/>
        <dbReference type="EC" id="2.4.2.8"/>
    </reaction>
    <physiologicalReaction direction="right-to-left" evidence="15">
        <dbReference type="Rhea" id="RHEA:17975"/>
    </physiologicalReaction>
</comment>
<comment type="subcellular location">
    <subcellularLocation>
        <location evidence="3 16">Cytoplasm</location>
    </subcellularLocation>
</comment>
<dbReference type="Pfam" id="PF00156">
    <property type="entry name" value="Pribosyltran"/>
    <property type="match status" value="1"/>
</dbReference>
<comment type="function">
    <text evidence="2">Purine salvage pathway enzyme that catalyzes the transfer of the ribosyl-5-phosphate group from 5-phospho-alpha-D-ribose 1-diphosphate (PRPP) to the N9 position of the 6-oxopurines hypoxanthine and guanine to form the corresponding ribonucleotides IMP (inosine 5'-monophosphate) and GMP (guanosine 5'-monophosphate), with the release of PPi.</text>
</comment>
<dbReference type="GO" id="GO:0046100">
    <property type="term" value="P:hypoxanthine metabolic process"/>
    <property type="evidence" value="ECO:0007669"/>
    <property type="project" value="TreeGrafter"/>
</dbReference>
<keyword evidence="19" id="KW-1185">Reference proteome</keyword>
<dbReference type="GO" id="GO:0000166">
    <property type="term" value="F:nucleotide binding"/>
    <property type="evidence" value="ECO:0007669"/>
    <property type="project" value="UniProtKB-KW"/>
</dbReference>
<comment type="cofactor">
    <cofactor evidence="1 16">
        <name>Mg(2+)</name>
        <dbReference type="ChEBI" id="CHEBI:18420"/>
    </cofactor>
</comment>
<gene>
    <name evidence="18" type="primary">hpt</name>
    <name evidence="18" type="ORF">CJ191_00795</name>
</gene>
<dbReference type="Proteomes" id="UP000235701">
    <property type="component" value="Unassembled WGS sequence"/>
</dbReference>
<dbReference type="GO" id="GO:0000287">
    <property type="term" value="F:magnesium ion binding"/>
    <property type="evidence" value="ECO:0007669"/>
    <property type="project" value="TreeGrafter"/>
</dbReference>
<accession>A0A2N6UGF0</accession>
<organism evidence="18 19">
    <name type="scientific">Aerococcus viridans</name>
    <dbReference type="NCBI Taxonomy" id="1377"/>
    <lineage>
        <taxon>Bacteria</taxon>
        <taxon>Bacillati</taxon>
        <taxon>Bacillota</taxon>
        <taxon>Bacilli</taxon>
        <taxon>Lactobacillales</taxon>
        <taxon>Aerococcaceae</taxon>
        <taxon>Aerococcus</taxon>
    </lineage>
</organism>
<keyword evidence="13 16" id="KW-0460">Magnesium</keyword>
<dbReference type="UniPathway" id="UPA00909">
    <property type="reaction ID" value="UER00887"/>
</dbReference>
<keyword evidence="12 16" id="KW-0547">Nucleotide-binding</keyword>
<dbReference type="UniPathway" id="UPA00591">
    <property type="reaction ID" value="UER00648"/>
</dbReference>
<dbReference type="PANTHER" id="PTHR43340">
    <property type="entry name" value="HYPOXANTHINE-GUANINE PHOSPHORIBOSYLTRANSFERASE"/>
    <property type="match status" value="1"/>
</dbReference>
<evidence type="ECO:0000256" key="11">
    <source>
        <dbReference type="ARBA" id="ARBA00022726"/>
    </source>
</evidence>
<keyword evidence="7 16" id="KW-0963">Cytoplasm</keyword>
<dbReference type="Gene3D" id="3.40.50.2020">
    <property type="match status" value="1"/>
</dbReference>
<evidence type="ECO:0000256" key="14">
    <source>
        <dbReference type="ARBA" id="ARBA00048811"/>
    </source>
</evidence>
<evidence type="ECO:0000256" key="3">
    <source>
        <dbReference type="ARBA" id="ARBA00004496"/>
    </source>
</evidence>
<evidence type="ECO:0000256" key="1">
    <source>
        <dbReference type="ARBA" id="ARBA00001946"/>
    </source>
</evidence>
<proteinExistence type="inferred from homology"/>
<reference evidence="18 19" key="1">
    <citation type="submission" date="2017-09" db="EMBL/GenBank/DDBJ databases">
        <title>Bacterial strain isolated from the female urinary microbiota.</title>
        <authorList>
            <person name="Thomas-White K."/>
            <person name="Kumar N."/>
            <person name="Forster S."/>
            <person name="Putonti C."/>
            <person name="Lawley T."/>
            <person name="Wolfe A.J."/>
        </authorList>
    </citation>
    <scope>NUCLEOTIDE SEQUENCE [LARGE SCALE GENOMIC DNA]</scope>
    <source>
        <strain evidence="18 19">UMB0240</strain>
    </source>
</reference>
<dbReference type="GO" id="GO:0032264">
    <property type="term" value="P:IMP salvage"/>
    <property type="evidence" value="ECO:0007669"/>
    <property type="project" value="UniProtKB-UniPathway"/>
</dbReference>
<dbReference type="InterPro" id="IPR005904">
    <property type="entry name" value="Hxn_phspho_trans"/>
</dbReference>
<dbReference type="GO" id="GO:0006178">
    <property type="term" value="P:guanine salvage"/>
    <property type="evidence" value="ECO:0007669"/>
    <property type="project" value="TreeGrafter"/>
</dbReference>
<evidence type="ECO:0000256" key="7">
    <source>
        <dbReference type="ARBA" id="ARBA00022490"/>
    </source>
</evidence>
<dbReference type="RefSeq" id="WP_070466801.1">
    <property type="nucleotide sequence ID" value="NZ_PNHQ01000001.1"/>
</dbReference>
<dbReference type="FunFam" id="3.40.50.2020:FF:000006">
    <property type="entry name" value="Hypoxanthine phosphoribosyltransferase"/>
    <property type="match status" value="1"/>
</dbReference>
<evidence type="ECO:0000256" key="8">
    <source>
        <dbReference type="ARBA" id="ARBA00022676"/>
    </source>
</evidence>
<comment type="catalytic activity">
    <reaction evidence="14">
        <text>GMP + diphosphate = guanine + 5-phospho-alpha-D-ribose 1-diphosphate</text>
        <dbReference type="Rhea" id="RHEA:25424"/>
        <dbReference type="ChEBI" id="CHEBI:16235"/>
        <dbReference type="ChEBI" id="CHEBI:33019"/>
        <dbReference type="ChEBI" id="CHEBI:58017"/>
        <dbReference type="ChEBI" id="CHEBI:58115"/>
        <dbReference type="EC" id="2.4.2.8"/>
    </reaction>
    <physiologicalReaction direction="right-to-left" evidence="14">
        <dbReference type="Rhea" id="RHEA:25426"/>
    </physiologicalReaction>
</comment>
<dbReference type="GO" id="GO:0052657">
    <property type="term" value="F:guanine phosphoribosyltransferase activity"/>
    <property type="evidence" value="ECO:0007669"/>
    <property type="project" value="UniProtKB-ARBA"/>
</dbReference>
<dbReference type="EC" id="2.4.2.8" evidence="16"/>
<evidence type="ECO:0000313" key="19">
    <source>
        <dbReference type="Proteomes" id="UP000235701"/>
    </source>
</evidence>
<dbReference type="GO" id="GO:0005829">
    <property type="term" value="C:cytosol"/>
    <property type="evidence" value="ECO:0007669"/>
    <property type="project" value="TreeGrafter"/>
</dbReference>
<evidence type="ECO:0000256" key="16">
    <source>
        <dbReference type="RuleBase" id="RU364099"/>
    </source>
</evidence>
<comment type="pathway">
    <text evidence="4 16">Purine metabolism; IMP biosynthesis via salvage pathway; IMP from hypoxanthine: step 1/1.</text>
</comment>
<dbReference type="GO" id="GO:0004422">
    <property type="term" value="F:hypoxanthine phosphoribosyltransferase activity"/>
    <property type="evidence" value="ECO:0007669"/>
    <property type="project" value="InterPro"/>
</dbReference>
<protein>
    <recommendedName>
        <fullName evidence="16">Hypoxanthine phosphoribosyltransferase</fullName>
        <ecNumber evidence="16">2.4.2.8</ecNumber>
    </recommendedName>
</protein>
<feature type="domain" description="Phosphoribosyltransferase" evidence="17">
    <location>
        <begin position="14"/>
        <end position="159"/>
    </location>
</feature>
<comment type="caution">
    <text evidence="18">The sequence shown here is derived from an EMBL/GenBank/DDBJ whole genome shotgun (WGS) entry which is preliminary data.</text>
</comment>
<dbReference type="EMBL" id="PNHQ01000001">
    <property type="protein sequence ID" value="PMC80691.1"/>
    <property type="molecule type" value="Genomic_DNA"/>
</dbReference>
<dbReference type="SUPFAM" id="SSF53271">
    <property type="entry name" value="PRTase-like"/>
    <property type="match status" value="1"/>
</dbReference>
<evidence type="ECO:0000313" key="18">
    <source>
        <dbReference type="EMBL" id="PMC80691.1"/>
    </source>
</evidence>
<keyword evidence="11 16" id="KW-0660">Purine salvage</keyword>
<evidence type="ECO:0000259" key="17">
    <source>
        <dbReference type="Pfam" id="PF00156"/>
    </source>
</evidence>
<keyword evidence="10 16" id="KW-0479">Metal-binding</keyword>
<evidence type="ECO:0000256" key="6">
    <source>
        <dbReference type="ARBA" id="ARBA00008391"/>
    </source>
</evidence>
<evidence type="ECO:0000256" key="5">
    <source>
        <dbReference type="ARBA" id="ARBA00004676"/>
    </source>
</evidence>
<dbReference type="InterPro" id="IPR029057">
    <property type="entry name" value="PRTase-like"/>
</dbReference>
<evidence type="ECO:0000256" key="9">
    <source>
        <dbReference type="ARBA" id="ARBA00022679"/>
    </source>
</evidence>
<evidence type="ECO:0000256" key="4">
    <source>
        <dbReference type="ARBA" id="ARBA00004669"/>
    </source>
</evidence>
<keyword evidence="8 16" id="KW-0328">Glycosyltransferase</keyword>
<dbReference type="GO" id="GO:0032263">
    <property type="term" value="P:GMP salvage"/>
    <property type="evidence" value="ECO:0007669"/>
    <property type="project" value="UniProtKB-UniPathway"/>
</dbReference>
<comment type="pathway">
    <text evidence="5">Purine metabolism; GMP biosynthesis via salvage pathway; GMP from guanine: step 1/1.</text>
</comment>
<dbReference type="OrthoDB" id="9802824at2"/>
<evidence type="ECO:0000256" key="10">
    <source>
        <dbReference type="ARBA" id="ARBA00022723"/>
    </source>
</evidence>
<sequence>MHKDVEEILIPTEKIAERIQVLGEELTADYQDKNPIVVAILKGSVLFMTDLIRAMDINLQIDFMDISSYGGGVESSGQVKILKDLDADVSGRHVIIVEDIVDTGNTLAKIHDLFQHRNAASVKVVTLLNKPERRTAEVSVDYVGFEIPDKFVIGYGMDFDEEYRQLPYIGILKPSVYAHLFHN</sequence>
<name>A0A2N6UGF0_9LACT</name>
<dbReference type="PANTHER" id="PTHR43340:SF1">
    <property type="entry name" value="HYPOXANTHINE PHOSPHORIBOSYLTRANSFERASE"/>
    <property type="match status" value="1"/>
</dbReference>
<evidence type="ECO:0000256" key="15">
    <source>
        <dbReference type="ARBA" id="ARBA00049402"/>
    </source>
</evidence>
<dbReference type="AlphaFoldDB" id="A0A2N6UGF0"/>
<dbReference type="InterPro" id="IPR000836">
    <property type="entry name" value="PRTase_dom"/>
</dbReference>
<dbReference type="InterPro" id="IPR050408">
    <property type="entry name" value="HGPRT"/>
</dbReference>
<evidence type="ECO:0000256" key="2">
    <source>
        <dbReference type="ARBA" id="ARBA00002049"/>
    </source>
</evidence>